<dbReference type="OrthoDB" id="7529687at2"/>
<dbReference type="RefSeq" id="WP_068338791.1">
    <property type="nucleotide sequence ID" value="NZ_LQBP01000008.1"/>
</dbReference>
<organism evidence="2 3">
    <name type="scientific">Ruegeria profundi</name>
    <dbReference type="NCBI Taxonomy" id="1685378"/>
    <lineage>
        <taxon>Bacteria</taxon>
        <taxon>Pseudomonadati</taxon>
        <taxon>Pseudomonadota</taxon>
        <taxon>Alphaproteobacteria</taxon>
        <taxon>Rhodobacterales</taxon>
        <taxon>Roseobacteraceae</taxon>
        <taxon>Ruegeria</taxon>
    </lineage>
</organism>
<dbReference type="STRING" id="1685378.AVO44_15830"/>
<dbReference type="Proteomes" id="UP000053690">
    <property type="component" value="Unassembled WGS sequence"/>
</dbReference>
<reference evidence="3" key="1">
    <citation type="submission" date="2015-12" db="EMBL/GenBank/DDBJ databases">
        <authorList>
            <person name="Zhang G."/>
            <person name="Stingl U."/>
        </authorList>
    </citation>
    <scope>NUCLEOTIDE SEQUENCE [LARGE SCALE GENOMIC DNA]</scope>
    <source>
        <strain evidence="3">ZGT108</strain>
    </source>
</reference>
<dbReference type="InterPro" id="IPR001677">
    <property type="entry name" value="TbpB_B_D"/>
</dbReference>
<dbReference type="EMBL" id="LQBP01000008">
    <property type="protein sequence ID" value="KUJ77793.1"/>
    <property type="molecule type" value="Genomic_DNA"/>
</dbReference>
<dbReference type="InterPro" id="IPR011250">
    <property type="entry name" value="OMP/PagP_B-barrel"/>
</dbReference>
<evidence type="ECO:0000313" key="3">
    <source>
        <dbReference type="Proteomes" id="UP000053690"/>
    </source>
</evidence>
<dbReference type="AlphaFoldDB" id="A0A0X3TQ08"/>
<protein>
    <recommendedName>
        <fullName evidence="1">Transferrin-binding protein B C-lobe/N-lobe beta-barrel domain-containing protein</fullName>
    </recommendedName>
</protein>
<name>A0A0X3TQ08_9RHOB</name>
<accession>A0A0X3TQ08</accession>
<keyword evidence="3" id="KW-1185">Reference proteome</keyword>
<gene>
    <name evidence="2" type="ORF">AVO44_15830</name>
</gene>
<dbReference type="Pfam" id="PF01298">
    <property type="entry name" value="TbpB_B_D"/>
    <property type="match status" value="1"/>
</dbReference>
<dbReference type="Gene3D" id="2.40.160.90">
    <property type="match status" value="1"/>
</dbReference>
<dbReference type="SUPFAM" id="SSF56925">
    <property type="entry name" value="OMPA-like"/>
    <property type="match status" value="1"/>
</dbReference>
<sequence>MSSQSGILGAETANQQNFAVFVDPVAQGYEYQTYGAWITGYGTGSGKVGAGSFGTKTAAANVPSGKSATYNGASVGVARRADGQPYVTSSDVSVSTDFSTVSVASTGTQAVNVNTGAISSASELDFTGTGSVSGGTFTANVAGSDTSGRVDGLFYGRQANEVGGTFQTTGPSGVAHAGSFGGI</sequence>
<feature type="domain" description="Transferrin-binding protein B C-lobe/N-lobe beta-barrel" evidence="1">
    <location>
        <begin position="62"/>
        <end position="182"/>
    </location>
</feature>
<comment type="caution">
    <text evidence="2">The sequence shown here is derived from an EMBL/GenBank/DDBJ whole genome shotgun (WGS) entry which is preliminary data.</text>
</comment>
<evidence type="ECO:0000313" key="2">
    <source>
        <dbReference type="EMBL" id="KUJ77793.1"/>
    </source>
</evidence>
<evidence type="ECO:0000259" key="1">
    <source>
        <dbReference type="Pfam" id="PF01298"/>
    </source>
</evidence>
<proteinExistence type="predicted"/>